<dbReference type="PANTHER" id="PTHR38767">
    <property type="entry name" value="DNA POLYMERASE III SUBUNIT CHI"/>
    <property type="match status" value="1"/>
</dbReference>
<dbReference type="Gene3D" id="3.40.50.10110">
    <property type="entry name" value="DNA polymerase III subunit chi"/>
    <property type="match status" value="1"/>
</dbReference>
<dbReference type="SUPFAM" id="SSF102400">
    <property type="entry name" value="DNA polymerase III chi subunit"/>
    <property type="match status" value="1"/>
</dbReference>
<evidence type="ECO:0000313" key="2">
    <source>
        <dbReference type="Proteomes" id="UP000198893"/>
    </source>
</evidence>
<dbReference type="InterPro" id="IPR036768">
    <property type="entry name" value="PolIII_chi_sf"/>
</dbReference>
<dbReference type="PANTHER" id="PTHR38767:SF1">
    <property type="entry name" value="DNA POLYMERASE III SUBUNIT CHI"/>
    <property type="match status" value="1"/>
</dbReference>
<sequence>MGSAYFYHLTRAPLEATLPLLIGKALAAGWRVAVRGRSSERMEWLDQKLWLQGDESFLPHGLAGGPHDADQPVLLTCEAALPNGAACVMAIDGAEVRPEEVEAVARVCILFDGHDEAAMTRAREQWKALTGAGCAAQYWSEETGRWEKKAESGA</sequence>
<evidence type="ECO:0000313" key="1">
    <source>
        <dbReference type="EMBL" id="SEO68224.1"/>
    </source>
</evidence>
<organism evidence="1 2">
    <name type="scientific">Salinihabitans flavidus</name>
    <dbReference type="NCBI Taxonomy" id="569882"/>
    <lineage>
        <taxon>Bacteria</taxon>
        <taxon>Pseudomonadati</taxon>
        <taxon>Pseudomonadota</taxon>
        <taxon>Alphaproteobacteria</taxon>
        <taxon>Rhodobacterales</taxon>
        <taxon>Roseobacteraceae</taxon>
        <taxon>Salinihabitans</taxon>
    </lineage>
</organism>
<protein>
    <submittedName>
        <fullName evidence="1">DNA polymerase III, chi subunit</fullName>
    </submittedName>
</protein>
<dbReference type="Proteomes" id="UP000198893">
    <property type="component" value="Unassembled WGS sequence"/>
</dbReference>
<dbReference type="GO" id="GO:0003887">
    <property type="term" value="F:DNA-directed DNA polymerase activity"/>
    <property type="evidence" value="ECO:0007669"/>
    <property type="project" value="InterPro"/>
</dbReference>
<dbReference type="InterPro" id="IPR007459">
    <property type="entry name" value="DNA_pol3_chi"/>
</dbReference>
<reference evidence="1 2" key="1">
    <citation type="submission" date="2016-10" db="EMBL/GenBank/DDBJ databases">
        <authorList>
            <person name="de Groot N.N."/>
        </authorList>
    </citation>
    <scope>NUCLEOTIDE SEQUENCE [LARGE SCALE GENOMIC DNA]</scope>
    <source>
        <strain evidence="1 2">DSM 27842</strain>
    </source>
</reference>
<proteinExistence type="predicted"/>
<dbReference type="STRING" id="569882.SAMN04490248_10971"/>
<keyword evidence="2" id="KW-1185">Reference proteome</keyword>
<dbReference type="OrthoDB" id="9795973at2"/>
<dbReference type="GO" id="GO:0032298">
    <property type="term" value="P:positive regulation of DNA-templated DNA replication initiation"/>
    <property type="evidence" value="ECO:0007669"/>
    <property type="project" value="TreeGrafter"/>
</dbReference>
<accession>A0A1H8RPY1</accession>
<dbReference type="AlphaFoldDB" id="A0A1H8RPY1"/>
<dbReference type="GO" id="GO:0003677">
    <property type="term" value="F:DNA binding"/>
    <property type="evidence" value="ECO:0007669"/>
    <property type="project" value="InterPro"/>
</dbReference>
<gene>
    <name evidence="1" type="ORF">SAMN04490248_10971</name>
</gene>
<dbReference type="RefSeq" id="WP_093117796.1">
    <property type="nucleotide sequence ID" value="NZ_FODS01000009.1"/>
</dbReference>
<dbReference type="GO" id="GO:0006260">
    <property type="term" value="P:DNA replication"/>
    <property type="evidence" value="ECO:0007669"/>
    <property type="project" value="InterPro"/>
</dbReference>
<name>A0A1H8RPY1_9RHOB</name>
<dbReference type="NCBIfam" id="NF004347">
    <property type="entry name" value="PRK05728.1-4"/>
    <property type="match status" value="1"/>
</dbReference>
<dbReference type="EMBL" id="FODS01000009">
    <property type="protein sequence ID" value="SEO68224.1"/>
    <property type="molecule type" value="Genomic_DNA"/>
</dbReference>
<dbReference type="Pfam" id="PF04364">
    <property type="entry name" value="DNA_pol3_chi"/>
    <property type="match status" value="1"/>
</dbReference>